<evidence type="ECO:0000313" key="4">
    <source>
        <dbReference type="EMBL" id="GAA6170312.1"/>
    </source>
</evidence>
<reference evidence="4 5" key="1">
    <citation type="submission" date="2024-04" db="EMBL/GenBank/DDBJ databases">
        <title>Draft genome sequence of Sessilibacter corallicola NBRC 116591.</title>
        <authorList>
            <person name="Miyakawa T."/>
            <person name="Kusuya Y."/>
            <person name="Miura T."/>
        </authorList>
    </citation>
    <scope>NUCLEOTIDE SEQUENCE [LARGE SCALE GENOMIC DNA]</scope>
    <source>
        <strain evidence="4 5">KU-00831-HH</strain>
    </source>
</reference>
<evidence type="ECO:0000313" key="5">
    <source>
        <dbReference type="Proteomes" id="UP001465153"/>
    </source>
</evidence>
<evidence type="ECO:0000259" key="3">
    <source>
        <dbReference type="Pfam" id="PF13511"/>
    </source>
</evidence>
<sequence length="194" mass="21823">MEEMILIYRILFVVAVAFFAQQSHSQIYQWVDENGKTHFTDRKPVDPEVEVETIEEPELTDVNQNDIPSNSDETHLDPAPVEIPSSTQEQTTNSFEIVTFAVSALGALLTVFVHSSASKVEGAVFRWFITLIGFFASMVLVAYTSAFIGNGTVSSSKAGTYFFYIVLGLAIIESVFRKSNKKKKIKLFQKKKFY</sequence>
<keyword evidence="2" id="KW-0812">Transmembrane</keyword>
<feature type="transmembrane region" description="Helical" evidence="2">
    <location>
        <begin position="158"/>
        <end position="176"/>
    </location>
</feature>
<keyword evidence="2" id="KW-0472">Membrane</keyword>
<dbReference type="InterPro" id="IPR025392">
    <property type="entry name" value="DUF4124"/>
</dbReference>
<comment type="caution">
    <text evidence="4">The sequence shown here is derived from an EMBL/GenBank/DDBJ whole genome shotgun (WGS) entry which is preliminary data.</text>
</comment>
<accession>A0ABQ0AFD9</accession>
<keyword evidence="5" id="KW-1185">Reference proteome</keyword>
<gene>
    <name evidence="4" type="ORF">NBRC116591_41270</name>
</gene>
<feature type="transmembrane region" description="Helical" evidence="2">
    <location>
        <begin position="125"/>
        <end position="146"/>
    </location>
</feature>
<dbReference type="Proteomes" id="UP001465153">
    <property type="component" value="Unassembled WGS sequence"/>
</dbReference>
<feature type="region of interest" description="Disordered" evidence="1">
    <location>
        <begin position="54"/>
        <end position="90"/>
    </location>
</feature>
<dbReference type="RefSeq" id="WP_353304617.1">
    <property type="nucleotide sequence ID" value="NZ_BAABWN010000027.1"/>
</dbReference>
<organism evidence="4 5">
    <name type="scientific">Sessilibacter corallicola</name>
    <dbReference type="NCBI Taxonomy" id="2904075"/>
    <lineage>
        <taxon>Bacteria</taxon>
        <taxon>Pseudomonadati</taxon>
        <taxon>Pseudomonadota</taxon>
        <taxon>Gammaproteobacteria</taxon>
        <taxon>Cellvibrionales</taxon>
        <taxon>Cellvibrionaceae</taxon>
        <taxon>Sessilibacter</taxon>
    </lineage>
</organism>
<feature type="domain" description="DUF4124" evidence="3">
    <location>
        <begin position="15"/>
        <end position="55"/>
    </location>
</feature>
<dbReference type="Pfam" id="PF13511">
    <property type="entry name" value="DUF4124"/>
    <property type="match status" value="1"/>
</dbReference>
<dbReference type="EMBL" id="BAABWN010000027">
    <property type="protein sequence ID" value="GAA6170312.1"/>
    <property type="molecule type" value="Genomic_DNA"/>
</dbReference>
<feature type="transmembrane region" description="Helical" evidence="2">
    <location>
        <begin position="94"/>
        <end position="113"/>
    </location>
</feature>
<name>A0ABQ0AFD9_9GAMM</name>
<evidence type="ECO:0000256" key="2">
    <source>
        <dbReference type="SAM" id="Phobius"/>
    </source>
</evidence>
<feature type="compositionally biased region" description="Polar residues" evidence="1">
    <location>
        <begin position="61"/>
        <end position="71"/>
    </location>
</feature>
<protein>
    <recommendedName>
        <fullName evidence="3">DUF4124 domain-containing protein</fullName>
    </recommendedName>
</protein>
<proteinExistence type="predicted"/>
<keyword evidence="2" id="KW-1133">Transmembrane helix</keyword>
<evidence type="ECO:0000256" key="1">
    <source>
        <dbReference type="SAM" id="MobiDB-lite"/>
    </source>
</evidence>